<keyword evidence="6" id="KW-1185">Reference proteome</keyword>
<feature type="domain" description="ERAP1-like C-terminal" evidence="3">
    <location>
        <begin position="543"/>
        <end position="850"/>
    </location>
</feature>
<dbReference type="PANTHER" id="PTHR11533:SF174">
    <property type="entry name" value="PUROMYCIN-SENSITIVE AMINOPEPTIDASE-RELATED"/>
    <property type="match status" value="1"/>
</dbReference>
<protein>
    <submittedName>
        <fullName evidence="5">Aminopeptidase N</fullName>
        <ecNumber evidence="5">3.4.11.2</ecNumber>
    </submittedName>
</protein>
<feature type="domain" description="Aminopeptidase N-like N-terminal" evidence="4">
    <location>
        <begin position="91"/>
        <end position="173"/>
    </location>
</feature>
<dbReference type="InterPro" id="IPR045357">
    <property type="entry name" value="Aminopeptidase_N-like_N"/>
</dbReference>
<gene>
    <name evidence="5" type="primary">pepN</name>
    <name evidence="5" type="ORF">ACFSYH_01370</name>
</gene>
<dbReference type="InterPro" id="IPR050344">
    <property type="entry name" value="Peptidase_M1_aminopeptidases"/>
</dbReference>
<proteinExistence type="inferred from homology"/>
<accession>A0ABW5XA75</accession>
<dbReference type="SUPFAM" id="SSF63737">
    <property type="entry name" value="Leukotriene A4 hydrolase N-terminal domain"/>
    <property type="match status" value="1"/>
</dbReference>
<dbReference type="RefSeq" id="WP_377464659.1">
    <property type="nucleotide sequence ID" value="NZ_JBHUOP010000001.1"/>
</dbReference>
<keyword evidence="5" id="KW-0378">Hydrolase</keyword>
<dbReference type="Pfam" id="PF01433">
    <property type="entry name" value="Peptidase_M1"/>
    <property type="match status" value="1"/>
</dbReference>
<evidence type="ECO:0000259" key="3">
    <source>
        <dbReference type="Pfam" id="PF11838"/>
    </source>
</evidence>
<evidence type="ECO:0000256" key="1">
    <source>
        <dbReference type="ARBA" id="ARBA00010136"/>
    </source>
</evidence>
<feature type="domain" description="Peptidase M1 membrane alanine aminopeptidase" evidence="2">
    <location>
        <begin position="261"/>
        <end position="474"/>
    </location>
</feature>
<keyword evidence="5" id="KW-0031">Aminopeptidase</keyword>
<dbReference type="InterPro" id="IPR042097">
    <property type="entry name" value="Aminopeptidase_N-like_N_sf"/>
</dbReference>
<dbReference type="Proteomes" id="UP001597391">
    <property type="component" value="Unassembled WGS sequence"/>
</dbReference>
<dbReference type="NCBIfam" id="TIGR02412">
    <property type="entry name" value="pepN_strep_liv"/>
    <property type="match status" value="1"/>
</dbReference>
<evidence type="ECO:0000313" key="5">
    <source>
        <dbReference type="EMBL" id="MFD2839221.1"/>
    </source>
</evidence>
<evidence type="ECO:0000259" key="4">
    <source>
        <dbReference type="Pfam" id="PF17900"/>
    </source>
</evidence>
<dbReference type="EC" id="3.4.11.2" evidence="5"/>
<reference evidence="6" key="1">
    <citation type="journal article" date="2019" name="Int. J. Syst. Evol. Microbiol.">
        <title>The Global Catalogue of Microorganisms (GCM) 10K type strain sequencing project: providing services to taxonomists for standard genome sequencing and annotation.</title>
        <authorList>
            <consortium name="The Broad Institute Genomics Platform"/>
            <consortium name="The Broad Institute Genome Sequencing Center for Infectious Disease"/>
            <person name="Wu L."/>
            <person name="Ma J."/>
        </authorList>
    </citation>
    <scope>NUCLEOTIDE SEQUENCE [LARGE SCALE GENOMIC DNA]</scope>
    <source>
        <strain evidence="6">KCTC 33576</strain>
    </source>
</reference>
<dbReference type="Gene3D" id="1.10.390.10">
    <property type="entry name" value="Neutral Protease Domain 2"/>
    <property type="match status" value="1"/>
</dbReference>
<dbReference type="EMBL" id="JBHUOP010000001">
    <property type="protein sequence ID" value="MFD2839221.1"/>
    <property type="molecule type" value="Genomic_DNA"/>
</dbReference>
<dbReference type="InterPro" id="IPR024571">
    <property type="entry name" value="ERAP1-like_C_dom"/>
</dbReference>
<organism evidence="5 6">
    <name type="scientific">Populibacterium corticicola</name>
    <dbReference type="NCBI Taxonomy" id="1812826"/>
    <lineage>
        <taxon>Bacteria</taxon>
        <taxon>Bacillati</taxon>
        <taxon>Actinomycetota</taxon>
        <taxon>Actinomycetes</taxon>
        <taxon>Micrococcales</taxon>
        <taxon>Jonesiaceae</taxon>
        <taxon>Populibacterium</taxon>
    </lineage>
</organism>
<comment type="similarity">
    <text evidence="1">Belongs to the peptidase M1 family.</text>
</comment>
<evidence type="ECO:0000313" key="6">
    <source>
        <dbReference type="Proteomes" id="UP001597391"/>
    </source>
</evidence>
<dbReference type="Gene3D" id="2.60.40.1730">
    <property type="entry name" value="tricorn interacting facor f3 domain"/>
    <property type="match status" value="1"/>
</dbReference>
<evidence type="ECO:0000259" key="2">
    <source>
        <dbReference type="Pfam" id="PF01433"/>
    </source>
</evidence>
<dbReference type="Pfam" id="PF11838">
    <property type="entry name" value="ERAP1_C"/>
    <property type="match status" value="1"/>
</dbReference>
<dbReference type="InterPro" id="IPR014782">
    <property type="entry name" value="Peptidase_M1_dom"/>
</dbReference>
<dbReference type="CDD" id="cd09602">
    <property type="entry name" value="M1_APN"/>
    <property type="match status" value="1"/>
</dbReference>
<dbReference type="InterPro" id="IPR027268">
    <property type="entry name" value="Peptidase_M4/M1_CTD_sf"/>
</dbReference>
<dbReference type="InterPro" id="IPR012778">
    <property type="entry name" value="Pept_M1_aminopeptidase"/>
</dbReference>
<dbReference type="PANTHER" id="PTHR11533">
    <property type="entry name" value="PROTEASE M1 ZINC METALLOPROTEASE"/>
    <property type="match status" value="1"/>
</dbReference>
<dbReference type="GO" id="GO:0016285">
    <property type="term" value="F:alanyl aminopeptidase activity"/>
    <property type="evidence" value="ECO:0007669"/>
    <property type="project" value="UniProtKB-EC"/>
</dbReference>
<name>A0ABW5XA75_9MICO</name>
<dbReference type="Pfam" id="PF17900">
    <property type="entry name" value="Peptidase_M1_N"/>
    <property type="match status" value="1"/>
</dbReference>
<dbReference type="SUPFAM" id="SSF55486">
    <property type="entry name" value="Metalloproteases ('zincins'), catalytic domain"/>
    <property type="match status" value="1"/>
</dbReference>
<keyword evidence="5" id="KW-0645">Protease</keyword>
<sequence length="862" mass="93272">MSSANLTREETALRAQQVSVSTIAVDLDLTGAPNPDVTGFPTTTTLTFTATTDQTWIDFIGESVLSVTLNGHDQPVVWDGARISVAGLTADNILTIKAVGTYSRSGEGMHRYVDPADGATYLYTQYEPADSRRVMACFEQPDMKARYSFTVSAPAGWQVLSNGAALSITEFTTGTESAEMASGAVAGTTADPTAQGATGPGVTAQRVEFAETLPLSSYITCVCAGPYHRVDAVWTGQEPAVALGVLCRASLAEHLDADEIIEVTQHGLDFFTAHFGFEYPWGKYDQIFVPEYNLGAMENPGLVTFTEAYVFRGASTSAQHEGRANTILHEMAHMWFGDLVTMKWWDDLWLKESFADYMGSHASVAATKFTDAWVTFANRRKAWAYQQDQLPTTHPIVANIPDLEAAKLNFDGITYAKGASVLKQLVAFVGEEAFFESARRYFARHAYGNTTLDDLLTVLTEVSGKDVHAWSRAWLETTGMSTLTLSVSGDDVTISQDVARPHSLQVGLYGWQDDALVAQSLVPVTITESDTTVTIPGAGDAALVVLNEGDWTYAKARLDEAGIAAVSAGLSTIQSPLSRALVWSSLWNAVRDAQLGADTYLTIVSKHAVNESNIALQSGVLANAFYAIEHYAPISVRDDLRAAWLDTTWDALWQAEAGSDAQLAWARAVGEVASVRSDRSADLQALLNGDAKPPSGLTLDTDLRWHWLSSLIAVGAVEGSAADSELERDNTGSGRTAYVHATACVPTVEVRGEDWHRAWEDTSLSNEHLSAVISGFTSGNSETFTSPYADEYFERILAAWQTRSIEIARRLVVGLFPSADETDRAGAWLDANSDAPGALRRLVIEQRDHALRAARARSATHA</sequence>
<comment type="caution">
    <text evidence="5">The sequence shown here is derived from an EMBL/GenBank/DDBJ whole genome shotgun (WGS) entry which is preliminary data.</text>
</comment>